<proteinExistence type="predicted"/>
<name>X1GIL0_9ZZZZ</name>
<comment type="caution">
    <text evidence="1">The sequence shown here is derived from an EMBL/GenBank/DDBJ whole genome shotgun (WGS) entry which is preliminary data.</text>
</comment>
<gene>
    <name evidence="1" type="ORF">S03H2_32684</name>
</gene>
<reference evidence="1" key="1">
    <citation type="journal article" date="2014" name="Front. Microbiol.">
        <title>High frequency of phylogenetically diverse reductive dehalogenase-homologous genes in deep subseafloor sedimentary metagenomes.</title>
        <authorList>
            <person name="Kawai M."/>
            <person name="Futagami T."/>
            <person name="Toyoda A."/>
            <person name="Takaki Y."/>
            <person name="Nishi S."/>
            <person name="Hori S."/>
            <person name="Arai W."/>
            <person name="Tsubouchi T."/>
            <person name="Morono Y."/>
            <person name="Uchiyama I."/>
            <person name="Ito T."/>
            <person name="Fujiyama A."/>
            <person name="Inagaki F."/>
            <person name="Takami H."/>
        </authorList>
    </citation>
    <scope>NUCLEOTIDE SEQUENCE</scope>
    <source>
        <strain evidence="1">Expedition CK06-06</strain>
    </source>
</reference>
<dbReference type="EMBL" id="BARU01019862">
    <property type="protein sequence ID" value="GAH57761.1"/>
    <property type="molecule type" value="Genomic_DNA"/>
</dbReference>
<protein>
    <submittedName>
        <fullName evidence="1">Uncharacterized protein</fullName>
    </submittedName>
</protein>
<sequence>EKFPDSRQLKLIRDVLTVAERVAQTGPELEKVITLIREINSMPTEKLERLEKVLKRIEGIMKKAPQELMSFLTSLKEE</sequence>
<dbReference type="AlphaFoldDB" id="X1GIL0"/>
<organism evidence="1">
    <name type="scientific">marine sediment metagenome</name>
    <dbReference type="NCBI Taxonomy" id="412755"/>
    <lineage>
        <taxon>unclassified sequences</taxon>
        <taxon>metagenomes</taxon>
        <taxon>ecological metagenomes</taxon>
    </lineage>
</organism>
<accession>X1GIL0</accession>
<feature type="non-terminal residue" evidence="1">
    <location>
        <position position="1"/>
    </location>
</feature>
<evidence type="ECO:0000313" key="1">
    <source>
        <dbReference type="EMBL" id="GAH57761.1"/>
    </source>
</evidence>